<keyword evidence="10" id="KW-0735">Signal-anchor</keyword>
<sequence length="921" mass="106203">MKIVKICTGKRIRFLLLITGFAAIVTMKICPWISTTKQQPTMHRTFLKTRTRCPQKFSLLILVLSSPLNFQQRRVIRQTWGTDYAMEKTWKTMFLLGQAKHPTEAKYLSEEAVIYGDLIQGLQIDSYSNLTLKTEMGLEWAVKYCDFDFLLKADDDVFVDTYKLVDYLRKPHTPKRQLYLGNVARGLKTKREGKWALSLQEHQSDVLPKFCLGPGYVLSKDVVGRFVEIFDVKKPLKLEDVYMGMLAERLGVIPRNHSGFQTYIEEKHCIYNTELIVVHEVSPYCLMKLFTKALEERFRQVGKDDMVEDAGEPPHICSHNSKSRTTLPWALRLPSSTAKRYFCPIVFNLDSTHPHNTMTKSRAVFRDVIVLGAGWSGLLACKCMLEEGLTVLALEKRSDVGGLWCYTADSDVITVMLGTKATSSSSVTEMSDFPMPKEIGQFPKHEDVLKYLKSYCDAFHLWPHIRLHHCVTKVTKDGELWRVKCKNGRRYTSKFLIVCTGSVQKPNRDLQHSILKDFVGEIRHSSELKSFVPGHANKRVMLIGGGETASDVVEEWYDHVSRLIWCIPRGMHFFRKFAKILPHRHPQALDKASSRVMKFIAPYTRSKPGLSWICKWTTNGSLLAYQGHGIAEWKNDAKFFRFFINKNGHVLDKVDYQRCIPKGAINSIKGKKITFNDGTEEVVDVIIQCTGYKVEFPLLPEEIRNVPLVDNYKFIFNNEDPTLAFVGYVRPVVGSISGITEIQSRFVGKVFSGKCGLPSREQRHQEAMKDKEFWDNFFKDSSRRLATLVDGYTYIDDIGSLCGIKPDYWGLLWRNPHGWLLALFAPFSGCSFRLNEPESEAGALEHLREHMSDTLSPTHLLLIAFLRFIWFDFWLNILSEIKYRIQCAGWWKKIRECRFVRTLNWCWKAPKRWLFDDVTRA</sequence>
<dbReference type="AlphaFoldDB" id="A0A2B4SL31"/>
<keyword evidence="12 16" id="KW-0560">Oxidoreductase</keyword>
<dbReference type="InterPro" id="IPR002659">
    <property type="entry name" value="Glyco_trans_31"/>
</dbReference>
<evidence type="ECO:0000256" key="7">
    <source>
        <dbReference type="ARBA" id="ARBA00022692"/>
    </source>
</evidence>
<feature type="transmembrane region" description="Helical" evidence="17">
    <location>
        <begin position="12"/>
        <end position="34"/>
    </location>
</feature>
<evidence type="ECO:0000313" key="18">
    <source>
        <dbReference type="EMBL" id="PFX29237.1"/>
    </source>
</evidence>
<evidence type="ECO:0000256" key="8">
    <source>
        <dbReference type="ARBA" id="ARBA00022827"/>
    </source>
</evidence>
<dbReference type="GO" id="GO:0016758">
    <property type="term" value="F:hexosyltransferase activity"/>
    <property type="evidence" value="ECO:0007669"/>
    <property type="project" value="InterPro"/>
</dbReference>
<comment type="similarity">
    <text evidence="3 16">Belongs to the FMO family.</text>
</comment>
<proteinExistence type="inferred from homology"/>
<dbReference type="InterPro" id="IPR036188">
    <property type="entry name" value="FAD/NAD-bd_sf"/>
</dbReference>
<evidence type="ECO:0000256" key="11">
    <source>
        <dbReference type="ARBA" id="ARBA00022989"/>
    </source>
</evidence>
<dbReference type="PANTHER" id="PTHR23023">
    <property type="entry name" value="DIMETHYLANILINE MONOOXYGENASE"/>
    <property type="match status" value="1"/>
</dbReference>
<dbReference type="Pfam" id="PF01762">
    <property type="entry name" value="Galactosyl_T"/>
    <property type="match status" value="1"/>
</dbReference>
<keyword evidence="15" id="KW-0325">Glycoprotein</keyword>
<comment type="caution">
    <text evidence="18">The sequence shown here is derived from an EMBL/GenBank/DDBJ whole genome shotgun (WGS) entry which is preliminary data.</text>
</comment>
<keyword evidence="9" id="KW-0521">NADP</keyword>
<keyword evidence="7 17" id="KW-0812">Transmembrane</keyword>
<comment type="cofactor">
    <cofactor evidence="16">
        <name>FAD</name>
        <dbReference type="ChEBI" id="CHEBI:57692"/>
    </cofactor>
</comment>
<dbReference type="GO" id="GO:0050660">
    <property type="term" value="F:flavin adenine dinucleotide binding"/>
    <property type="evidence" value="ECO:0007669"/>
    <property type="project" value="InterPro"/>
</dbReference>
<keyword evidence="14 17" id="KW-0472">Membrane</keyword>
<name>A0A2B4SL31_STYPI</name>
<evidence type="ECO:0000256" key="4">
    <source>
        <dbReference type="ARBA" id="ARBA00022630"/>
    </source>
</evidence>
<accession>A0A2B4SL31</accession>
<dbReference type="PRINTS" id="PR00370">
    <property type="entry name" value="FMOXYGENASE"/>
</dbReference>
<dbReference type="InterPro" id="IPR000960">
    <property type="entry name" value="Flavin_mOase"/>
</dbReference>
<dbReference type="GO" id="GO:0000139">
    <property type="term" value="C:Golgi membrane"/>
    <property type="evidence" value="ECO:0007669"/>
    <property type="project" value="UniProtKB-SubCell"/>
</dbReference>
<reference evidence="19" key="1">
    <citation type="journal article" date="2017" name="bioRxiv">
        <title>Comparative analysis of the genomes of Stylophora pistillata and Acropora digitifera provides evidence for extensive differences between species of corals.</title>
        <authorList>
            <person name="Voolstra C.R."/>
            <person name="Li Y."/>
            <person name="Liew Y.J."/>
            <person name="Baumgarten S."/>
            <person name="Zoccola D."/>
            <person name="Flot J.-F."/>
            <person name="Tambutte S."/>
            <person name="Allemand D."/>
            <person name="Aranda M."/>
        </authorList>
    </citation>
    <scope>NUCLEOTIDE SEQUENCE [LARGE SCALE GENOMIC DNA]</scope>
</reference>
<gene>
    <name evidence="18" type="primary">FMO2</name>
    <name evidence="18" type="ORF">AWC38_SpisGene6006</name>
</gene>
<evidence type="ECO:0000256" key="9">
    <source>
        <dbReference type="ARBA" id="ARBA00022857"/>
    </source>
</evidence>
<evidence type="ECO:0000256" key="16">
    <source>
        <dbReference type="RuleBase" id="RU361177"/>
    </source>
</evidence>
<dbReference type="Proteomes" id="UP000225706">
    <property type="component" value="Unassembled WGS sequence"/>
</dbReference>
<organism evidence="18 19">
    <name type="scientific">Stylophora pistillata</name>
    <name type="common">Smooth cauliflower coral</name>
    <dbReference type="NCBI Taxonomy" id="50429"/>
    <lineage>
        <taxon>Eukaryota</taxon>
        <taxon>Metazoa</taxon>
        <taxon>Cnidaria</taxon>
        <taxon>Anthozoa</taxon>
        <taxon>Hexacorallia</taxon>
        <taxon>Scleractinia</taxon>
        <taxon>Astrocoeniina</taxon>
        <taxon>Pocilloporidae</taxon>
        <taxon>Stylophora</taxon>
    </lineage>
</organism>
<dbReference type="EMBL" id="LSMT01000069">
    <property type="protein sequence ID" value="PFX29237.1"/>
    <property type="molecule type" value="Genomic_DNA"/>
</dbReference>
<dbReference type="OrthoDB" id="66881at2759"/>
<evidence type="ECO:0000256" key="5">
    <source>
        <dbReference type="ARBA" id="ARBA00022676"/>
    </source>
</evidence>
<evidence type="ECO:0000256" key="1">
    <source>
        <dbReference type="ARBA" id="ARBA00004323"/>
    </source>
</evidence>
<keyword evidence="4 16" id="KW-0285">Flavoprotein</keyword>
<evidence type="ECO:0000256" key="15">
    <source>
        <dbReference type="ARBA" id="ARBA00023180"/>
    </source>
</evidence>
<dbReference type="EC" id="1.-.-.-" evidence="16"/>
<evidence type="ECO:0000313" key="19">
    <source>
        <dbReference type="Proteomes" id="UP000225706"/>
    </source>
</evidence>
<dbReference type="InterPro" id="IPR020946">
    <property type="entry name" value="Flavin_mOase-like"/>
</dbReference>
<keyword evidence="8 16" id="KW-0274">FAD</keyword>
<dbReference type="GO" id="GO:0004499">
    <property type="term" value="F:N,N-dimethylaniline monooxygenase activity"/>
    <property type="evidence" value="ECO:0007669"/>
    <property type="project" value="InterPro"/>
</dbReference>
<protein>
    <recommendedName>
        <fullName evidence="16">Flavin-containing monooxygenase</fullName>
        <ecNumber evidence="16">1.-.-.-</ecNumber>
    </recommendedName>
</protein>
<evidence type="ECO:0000256" key="2">
    <source>
        <dbReference type="ARBA" id="ARBA00008661"/>
    </source>
</evidence>
<keyword evidence="11 17" id="KW-1133">Transmembrane helix</keyword>
<dbReference type="SUPFAM" id="SSF51905">
    <property type="entry name" value="FAD/NAD(P)-binding domain"/>
    <property type="match status" value="1"/>
</dbReference>
<keyword evidence="16 18" id="KW-0503">Monooxygenase</keyword>
<dbReference type="FunFam" id="3.90.550.50:FF:000001">
    <property type="entry name" value="Hexosyltransferase"/>
    <property type="match status" value="1"/>
</dbReference>
<keyword evidence="6" id="KW-0808">Transferase</keyword>
<comment type="subcellular location">
    <subcellularLocation>
        <location evidence="1">Golgi apparatus membrane</location>
        <topology evidence="1">Single-pass type II membrane protein</topology>
    </subcellularLocation>
</comment>
<dbReference type="Gene3D" id="3.90.550.50">
    <property type="match status" value="1"/>
</dbReference>
<dbReference type="Pfam" id="PF00743">
    <property type="entry name" value="FMO-like"/>
    <property type="match status" value="1"/>
</dbReference>
<evidence type="ECO:0000256" key="14">
    <source>
        <dbReference type="ARBA" id="ARBA00023136"/>
    </source>
</evidence>
<evidence type="ECO:0000256" key="10">
    <source>
        <dbReference type="ARBA" id="ARBA00022968"/>
    </source>
</evidence>
<dbReference type="GO" id="GO:0050661">
    <property type="term" value="F:NADP binding"/>
    <property type="evidence" value="ECO:0007669"/>
    <property type="project" value="InterPro"/>
</dbReference>
<evidence type="ECO:0000256" key="3">
    <source>
        <dbReference type="ARBA" id="ARBA00009183"/>
    </source>
</evidence>
<evidence type="ECO:0000256" key="17">
    <source>
        <dbReference type="SAM" id="Phobius"/>
    </source>
</evidence>
<evidence type="ECO:0000256" key="6">
    <source>
        <dbReference type="ARBA" id="ARBA00022679"/>
    </source>
</evidence>
<keyword evidence="19" id="KW-1185">Reference proteome</keyword>
<comment type="similarity">
    <text evidence="2">Belongs to the glycosyltransferase 31 family.</text>
</comment>
<keyword evidence="5" id="KW-0328">Glycosyltransferase</keyword>
<keyword evidence="13" id="KW-0333">Golgi apparatus</keyword>
<dbReference type="InterPro" id="IPR050346">
    <property type="entry name" value="FMO-like"/>
</dbReference>
<dbReference type="Gene3D" id="3.50.50.60">
    <property type="entry name" value="FAD/NAD(P)-binding domain"/>
    <property type="match status" value="1"/>
</dbReference>
<evidence type="ECO:0000256" key="13">
    <source>
        <dbReference type="ARBA" id="ARBA00023034"/>
    </source>
</evidence>
<evidence type="ECO:0000256" key="12">
    <source>
        <dbReference type="ARBA" id="ARBA00023002"/>
    </source>
</evidence>